<keyword evidence="1" id="KW-0472">Membrane</keyword>
<keyword evidence="1" id="KW-0812">Transmembrane</keyword>
<keyword evidence="3" id="KW-1185">Reference proteome</keyword>
<organism evidence="2 3">
    <name type="scientific">Kurthia populi</name>
    <dbReference type="NCBI Taxonomy" id="1562132"/>
    <lineage>
        <taxon>Bacteria</taxon>
        <taxon>Bacillati</taxon>
        <taxon>Bacillota</taxon>
        <taxon>Bacilli</taxon>
        <taxon>Bacillales</taxon>
        <taxon>Caryophanaceae</taxon>
        <taxon>Kurthia</taxon>
    </lineage>
</organism>
<feature type="transmembrane region" description="Helical" evidence="1">
    <location>
        <begin position="45"/>
        <end position="65"/>
    </location>
</feature>
<accession>A0ABW5XX19</accession>
<protein>
    <recommendedName>
        <fullName evidence="4">DUF1056 domain-containing protein</fullName>
    </recommendedName>
</protein>
<sequence>MKVLKAMHNMFATGNVVEDISFTVYLLAMSGVGLYVLSLTASAKIIIACVSMLSLLFVATIIFSLQQEED</sequence>
<dbReference type="Proteomes" id="UP001597568">
    <property type="component" value="Unassembled WGS sequence"/>
</dbReference>
<feature type="transmembrane region" description="Helical" evidence="1">
    <location>
        <begin position="20"/>
        <end position="38"/>
    </location>
</feature>
<evidence type="ECO:0000313" key="3">
    <source>
        <dbReference type="Proteomes" id="UP001597568"/>
    </source>
</evidence>
<gene>
    <name evidence="2" type="ORF">ACFSY7_03195</name>
</gene>
<reference evidence="3" key="1">
    <citation type="journal article" date="2019" name="Int. J. Syst. Evol. Microbiol.">
        <title>The Global Catalogue of Microorganisms (GCM) 10K type strain sequencing project: providing services to taxonomists for standard genome sequencing and annotation.</title>
        <authorList>
            <consortium name="The Broad Institute Genomics Platform"/>
            <consortium name="The Broad Institute Genome Sequencing Center for Infectious Disease"/>
            <person name="Wu L."/>
            <person name="Ma J."/>
        </authorList>
    </citation>
    <scope>NUCLEOTIDE SEQUENCE [LARGE SCALE GENOMIC DNA]</scope>
    <source>
        <strain evidence="3">KCTC 33522</strain>
    </source>
</reference>
<evidence type="ECO:0000256" key="1">
    <source>
        <dbReference type="SAM" id="Phobius"/>
    </source>
</evidence>
<name>A0ABW5XX19_9BACL</name>
<evidence type="ECO:0008006" key="4">
    <source>
        <dbReference type="Google" id="ProtNLM"/>
    </source>
</evidence>
<dbReference type="EMBL" id="JBHUOR010000018">
    <property type="protein sequence ID" value="MFD2867509.1"/>
    <property type="molecule type" value="Genomic_DNA"/>
</dbReference>
<comment type="caution">
    <text evidence="2">The sequence shown here is derived from an EMBL/GenBank/DDBJ whole genome shotgun (WGS) entry which is preliminary data.</text>
</comment>
<proteinExistence type="predicted"/>
<evidence type="ECO:0000313" key="2">
    <source>
        <dbReference type="EMBL" id="MFD2867509.1"/>
    </source>
</evidence>
<keyword evidence="1" id="KW-1133">Transmembrane helix</keyword>
<dbReference type="RefSeq" id="WP_380146798.1">
    <property type="nucleotide sequence ID" value="NZ_JBHUOR010000018.1"/>
</dbReference>